<accession>A0ABQ1TYW6</accession>
<evidence type="ECO:0000313" key="3">
    <source>
        <dbReference type="Proteomes" id="UP000632273"/>
    </source>
</evidence>
<name>A0ABQ1TYW6_9BACT</name>
<gene>
    <name evidence="2" type="ORF">GCM10011383_15180</name>
</gene>
<keyword evidence="3" id="KW-1185">Reference proteome</keyword>
<evidence type="ECO:0000256" key="1">
    <source>
        <dbReference type="SAM" id="MobiDB-lite"/>
    </source>
</evidence>
<feature type="compositionally biased region" description="Low complexity" evidence="1">
    <location>
        <begin position="24"/>
        <end position="41"/>
    </location>
</feature>
<proteinExistence type="predicted"/>
<organism evidence="2 3">
    <name type="scientific">Hymenobacter cavernae</name>
    <dbReference type="NCBI Taxonomy" id="2044852"/>
    <lineage>
        <taxon>Bacteria</taxon>
        <taxon>Pseudomonadati</taxon>
        <taxon>Bacteroidota</taxon>
        <taxon>Cytophagia</taxon>
        <taxon>Cytophagales</taxon>
        <taxon>Hymenobacteraceae</taxon>
        <taxon>Hymenobacter</taxon>
    </lineage>
</organism>
<comment type="caution">
    <text evidence="2">The sequence shown here is derived from an EMBL/GenBank/DDBJ whole genome shotgun (WGS) entry which is preliminary data.</text>
</comment>
<feature type="region of interest" description="Disordered" evidence="1">
    <location>
        <begin position="22"/>
        <end position="53"/>
    </location>
</feature>
<protein>
    <submittedName>
        <fullName evidence="2">Uncharacterized protein</fullName>
    </submittedName>
</protein>
<dbReference type="EMBL" id="BMHT01000002">
    <property type="protein sequence ID" value="GGF05006.1"/>
    <property type="molecule type" value="Genomic_DNA"/>
</dbReference>
<reference evidence="3" key="1">
    <citation type="journal article" date="2019" name="Int. J. Syst. Evol. Microbiol.">
        <title>The Global Catalogue of Microorganisms (GCM) 10K type strain sequencing project: providing services to taxonomists for standard genome sequencing and annotation.</title>
        <authorList>
            <consortium name="The Broad Institute Genomics Platform"/>
            <consortium name="The Broad Institute Genome Sequencing Center for Infectious Disease"/>
            <person name="Wu L."/>
            <person name="Ma J."/>
        </authorList>
    </citation>
    <scope>NUCLEOTIDE SEQUENCE [LARGE SCALE GENOMIC DNA]</scope>
    <source>
        <strain evidence="3">CGMCC 1.15197</strain>
    </source>
</reference>
<dbReference type="Proteomes" id="UP000632273">
    <property type="component" value="Unassembled WGS sequence"/>
</dbReference>
<sequence>MAAFLHLSGSYNSSFYRPTSTVQSTISSSANDNSAASVPASGTTLSGLGPQRPFHTKPTANVFAVGDYLIGDADDGMLNGHPDIRY</sequence>
<evidence type="ECO:0000313" key="2">
    <source>
        <dbReference type="EMBL" id="GGF05006.1"/>
    </source>
</evidence>